<dbReference type="EMBL" id="LT635767">
    <property type="protein sequence ID" value="SGZ54874.1"/>
    <property type="molecule type" value="Genomic_DNA"/>
</dbReference>
<proteinExistence type="predicted"/>
<reference evidence="1 2" key="1">
    <citation type="submission" date="2016-10" db="EMBL/GenBank/DDBJ databases">
        <authorList>
            <person name="de Groot N.N."/>
        </authorList>
    </citation>
    <scope>NUCLEOTIDE SEQUENCE [LARGE SCALE GENOMIC DNA]</scope>
    <source>
        <strain evidence="1 2">PYCC 4715</strain>
    </source>
</reference>
<dbReference type="PANTHER" id="PTHR33835:SF1">
    <property type="entry name" value="METALLO-BETA-LACTAMASE DOMAIN-CONTAINING PROTEIN"/>
    <property type="match status" value="1"/>
</dbReference>
<gene>
    <name evidence="1" type="ORF">SAMEA4029009_CIC11G00000004315</name>
</gene>
<protein>
    <submittedName>
        <fullName evidence="1">CIC11C00000004315</fullName>
    </submittedName>
</protein>
<dbReference type="PANTHER" id="PTHR33835">
    <property type="entry name" value="YALI0C07656P"/>
    <property type="match status" value="1"/>
</dbReference>
<accession>A0A1L0BWX4</accession>
<dbReference type="Proteomes" id="UP000182259">
    <property type="component" value="Chromosome IV"/>
</dbReference>
<dbReference type="AlphaFoldDB" id="A0A1L0BWX4"/>
<sequence>MGYPSPIKPAIRKLSDNVVTVSCPFSILNRFDVGARMSLFNFDGNIVAFSPLPYGDYLKDAIEVLTGDANSDATITHLIIPNHEHNLAAKSYKPTYPNAKVIAGNNVKLGEVCPVDYILSEELGNKLLGSSELSILGLSESWLDDLKIIFLAHSLNKDVVVYHKPSKSIYQGDVFFNIGARDEDESIEQYSSATGYPENHYPFTGWSYLFRFLNPSSTLGSWLNGKFCKAGDEKSREGLELLLSLDFDVAVPCHGNIITKDAKEVFRKTLGLSKFELKSSL</sequence>
<dbReference type="InterPro" id="IPR025638">
    <property type="entry name" value="DUF4336"/>
</dbReference>
<name>A0A1L0BWX4_9ASCO</name>
<evidence type="ECO:0000313" key="1">
    <source>
        <dbReference type="EMBL" id="SGZ54874.1"/>
    </source>
</evidence>
<dbReference type="SUPFAM" id="SSF56281">
    <property type="entry name" value="Metallo-hydrolase/oxidoreductase"/>
    <property type="match status" value="1"/>
</dbReference>
<organism evidence="1 2">
    <name type="scientific">Sungouiella intermedia</name>
    <dbReference type="NCBI Taxonomy" id="45354"/>
    <lineage>
        <taxon>Eukaryota</taxon>
        <taxon>Fungi</taxon>
        <taxon>Dikarya</taxon>
        <taxon>Ascomycota</taxon>
        <taxon>Saccharomycotina</taxon>
        <taxon>Pichiomycetes</taxon>
        <taxon>Metschnikowiaceae</taxon>
        <taxon>Sungouiella</taxon>
    </lineage>
</organism>
<dbReference type="InterPro" id="IPR036866">
    <property type="entry name" value="RibonucZ/Hydroxyglut_hydro"/>
</dbReference>
<evidence type="ECO:0000313" key="2">
    <source>
        <dbReference type="Proteomes" id="UP000182259"/>
    </source>
</evidence>